<feature type="compositionally biased region" description="Polar residues" evidence="1">
    <location>
        <begin position="258"/>
        <end position="274"/>
    </location>
</feature>
<dbReference type="Proteomes" id="UP001556367">
    <property type="component" value="Unassembled WGS sequence"/>
</dbReference>
<feature type="compositionally biased region" description="Polar residues" evidence="1">
    <location>
        <begin position="1022"/>
        <end position="1032"/>
    </location>
</feature>
<evidence type="ECO:0000259" key="2">
    <source>
        <dbReference type="Pfam" id="PF08457"/>
    </source>
</evidence>
<feature type="region of interest" description="Disordered" evidence="1">
    <location>
        <begin position="118"/>
        <end position="277"/>
    </location>
</feature>
<feature type="region of interest" description="Disordered" evidence="1">
    <location>
        <begin position="964"/>
        <end position="1119"/>
    </location>
</feature>
<organism evidence="3 4">
    <name type="scientific">Hohenbuehelia grisea</name>
    <dbReference type="NCBI Taxonomy" id="104357"/>
    <lineage>
        <taxon>Eukaryota</taxon>
        <taxon>Fungi</taxon>
        <taxon>Dikarya</taxon>
        <taxon>Basidiomycota</taxon>
        <taxon>Agaricomycotina</taxon>
        <taxon>Agaricomycetes</taxon>
        <taxon>Agaricomycetidae</taxon>
        <taxon>Agaricales</taxon>
        <taxon>Pleurotineae</taxon>
        <taxon>Pleurotaceae</taxon>
        <taxon>Hohenbuehelia</taxon>
    </lineage>
</organism>
<feature type="compositionally biased region" description="Polar residues" evidence="1">
    <location>
        <begin position="145"/>
        <end position="154"/>
    </location>
</feature>
<dbReference type="EMBL" id="JASNQZ010000015">
    <property type="protein sequence ID" value="KAL0946958.1"/>
    <property type="molecule type" value="Genomic_DNA"/>
</dbReference>
<protein>
    <recommendedName>
        <fullName evidence="2">Sfi1 spindle body domain-containing protein</fullName>
    </recommendedName>
</protein>
<sequence length="1119" mass="129924">MLEFRPLRASPPIRAAQLAKSLSSTVGDASQSSALSVPELTNLLPADVELLDAVIARAGPSATTFLTVFKAYNEVLQERDLDANEVVYYGKLLKLGTLKGRNWGEKWNLVKAQNGFIDQSSRPSGRTSTAPLRRLTQASRREAHSSTLFSNLNEVDTEPASSEAELTGFDEPQYHDTPRQTRRPTSPTQSTFTIGTTTDFDVDSKRYPILAPPPSRPISLPPRQAAHRWRSVESDETDDMPSTTPPSYRAATRETPRPAQQLNQQPTRLRSSPSDDPAYDRVAAARQAIAQARQRRGSVVNEEDAWKKIEMQRDEEEADRFREDKLLERCWEIWKQEFNWIITTHEQISEARDNIILRLSVQKWRTKIASQRELYGRVASLSNQRMLRRILSAWKAKYRLKKQTQWRRDMRSKMKLVRDGHDARLQKNAWEKWRQSHRLQASGDHYTQTLVARFFRQWKRRLVALEQQEILVDDFIQNSNVTALHNHWLRWKRTLELHNAERVVDERVSLRIMGSAMFAWKQRMRENSVADAYYDSVVLQRAVKSWKVARSRIRALESRADKHSARQDDVLLIAVARVWKARERGRLLERVRALRLLKSVWAKWRGALAQQYQRESLAINFTRRPASYAVVGAFRQWARVHQTLKNSHAFALQYHSAHLQYGFLLAWRLRLRDHLKLAKQARTAEGYLIARRALKQWSDKLAEKRREKKLKEFEVAKLRQQFNVWAQRTRRSRQCRLAEETVQALVNLRIMTNALTRWTNKVIDLKLRELEVSQRRDAALTRTMFKKWKGICIRHVEELDLMESYQYIKREEFVKRIFNRWLVSARASRHRRLTLQKKEHELNLAVMSVAWDKWRDKFVEERLRSVEYDVAHQTARNLLFRNFGIWHAKTKTLPAIRFHASYTKAKYWKIWRAAMPHALLVKTARDKDKHNVLSKYLDKWVQVYRTKMALKAVARARYLRLPTATPRQAASSRPQQPYSTPRARVSRRIAEPETSDAENDAGAAYKTPLSKAHGGRTGIASLLSSESRSQLNSGGGSAQRDRFIRPKVRDTSPTRSHSSYGGTSGLLQIKGSSSPRPRSRPLSSVGAGEPGSSKLWQELQQIQRRSRPSSARSRSRDPQ</sequence>
<evidence type="ECO:0000313" key="3">
    <source>
        <dbReference type="EMBL" id="KAL0946958.1"/>
    </source>
</evidence>
<gene>
    <name evidence="3" type="ORF">HGRIS_013114</name>
</gene>
<reference evidence="4" key="1">
    <citation type="submission" date="2024-06" db="EMBL/GenBank/DDBJ databases">
        <title>Multi-omics analyses provide insights into the biosynthesis of the anticancer antibiotic pleurotin in Hohenbuehelia grisea.</title>
        <authorList>
            <person name="Weaver J.A."/>
            <person name="Alberti F."/>
        </authorList>
    </citation>
    <scope>NUCLEOTIDE SEQUENCE [LARGE SCALE GENOMIC DNA]</scope>
    <source>
        <strain evidence="4">T-177</strain>
    </source>
</reference>
<feature type="compositionally biased region" description="Low complexity" evidence="1">
    <location>
        <begin position="1072"/>
        <end position="1084"/>
    </location>
</feature>
<feature type="compositionally biased region" description="Pro residues" evidence="1">
    <location>
        <begin position="210"/>
        <end position="220"/>
    </location>
</feature>
<accession>A0ABR3IUK1</accession>
<name>A0ABR3IUK1_9AGAR</name>
<comment type="caution">
    <text evidence="3">The sequence shown here is derived from an EMBL/GenBank/DDBJ whole genome shotgun (WGS) entry which is preliminary data.</text>
</comment>
<proteinExistence type="predicted"/>
<feature type="compositionally biased region" description="Polar residues" evidence="1">
    <location>
        <begin position="965"/>
        <end position="979"/>
    </location>
</feature>
<keyword evidence="4" id="KW-1185">Reference proteome</keyword>
<evidence type="ECO:0000313" key="4">
    <source>
        <dbReference type="Proteomes" id="UP001556367"/>
    </source>
</evidence>
<dbReference type="Pfam" id="PF08457">
    <property type="entry name" value="Sfi1"/>
    <property type="match status" value="1"/>
</dbReference>
<feature type="compositionally biased region" description="Polar residues" evidence="1">
    <location>
        <begin position="1094"/>
        <end position="1103"/>
    </location>
</feature>
<feature type="compositionally biased region" description="Basic and acidic residues" evidence="1">
    <location>
        <begin position="1039"/>
        <end position="1052"/>
    </location>
</feature>
<dbReference type="InterPro" id="IPR013665">
    <property type="entry name" value="Sfi1_dom"/>
</dbReference>
<evidence type="ECO:0000256" key="1">
    <source>
        <dbReference type="SAM" id="MobiDB-lite"/>
    </source>
</evidence>
<feature type="domain" description="Sfi1 spindle body" evidence="2">
    <location>
        <begin position="423"/>
        <end position="711"/>
    </location>
</feature>
<feature type="compositionally biased region" description="Polar residues" evidence="1">
    <location>
        <begin position="118"/>
        <end position="130"/>
    </location>
</feature>